<evidence type="ECO:0000313" key="5">
    <source>
        <dbReference type="Proteomes" id="UP000799770"/>
    </source>
</evidence>
<dbReference type="GO" id="GO:0034605">
    <property type="term" value="P:cellular response to heat"/>
    <property type="evidence" value="ECO:0007669"/>
    <property type="project" value="TreeGrafter"/>
</dbReference>
<dbReference type="InterPro" id="IPR027417">
    <property type="entry name" value="P-loop_NTPase"/>
</dbReference>
<reference evidence="4" key="1">
    <citation type="journal article" date="2020" name="Stud. Mycol.">
        <title>101 Dothideomycetes genomes: a test case for predicting lifestyles and emergence of pathogens.</title>
        <authorList>
            <person name="Haridas S."/>
            <person name="Albert R."/>
            <person name="Binder M."/>
            <person name="Bloem J."/>
            <person name="Labutti K."/>
            <person name="Salamov A."/>
            <person name="Andreopoulos B."/>
            <person name="Baker S."/>
            <person name="Barry K."/>
            <person name="Bills G."/>
            <person name="Bluhm B."/>
            <person name="Cannon C."/>
            <person name="Castanera R."/>
            <person name="Culley D."/>
            <person name="Daum C."/>
            <person name="Ezra D."/>
            <person name="Gonzalez J."/>
            <person name="Henrissat B."/>
            <person name="Kuo A."/>
            <person name="Liang C."/>
            <person name="Lipzen A."/>
            <person name="Lutzoni F."/>
            <person name="Magnuson J."/>
            <person name="Mondo S."/>
            <person name="Nolan M."/>
            <person name="Ohm R."/>
            <person name="Pangilinan J."/>
            <person name="Park H.-J."/>
            <person name="Ramirez L."/>
            <person name="Alfaro M."/>
            <person name="Sun H."/>
            <person name="Tritt A."/>
            <person name="Yoshinaga Y."/>
            <person name="Zwiers L.-H."/>
            <person name="Turgeon B."/>
            <person name="Goodwin S."/>
            <person name="Spatafora J."/>
            <person name="Crous P."/>
            <person name="Grigoriev I."/>
        </authorList>
    </citation>
    <scope>NUCLEOTIDE SEQUENCE</scope>
    <source>
        <strain evidence="4">CBS 627.86</strain>
    </source>
</reference>
<dbReference type="InterPro" id="IPR036770">
    <property type="entry name" value="Ankyrin_rpt-contain_sf"/>
</dbReference>
<sequence>MPATGYTHDDANQVLRSLNKPTAFSVKTLCAAIQNKCDIDTIKDFIKSHGNNTRTKMTISKDGWPALYYAAERNSSELLLYLFQQDIEPQEHHKDFSMPLLAFIIIHGHRESIDTTLAVKVLLAFGLDPNVIPKDMWIRYLETPLDIAAPSTKPEHPSKWCSPDVRPLLASSLHLTHRYYLNLACKLQGPTARGLQIAEANKMSELVKLPFFLIGQQPASRLVYKYLSSHVGLGGTDPLVLAFAGASGHGKTEMAKALGGLLSVQTTAIDCSQINSVFGLFGSTWGYGDRDKGSTLNNHLADNNGKRSVVFLDEFDKTDQAVRHALLEVFQSGDYRDKRDNTLIDCSKTIWILATNSGHDTISRYYNNCIEKLSEEKRDKIDLRKLQAELKQLYHNRFGAPLTGRVNNIVPFLPFTSSECAVIIHKFILNFGSEIRQPIDLQSKPPKHVGHCALHIVDDGKVCAAMTEQFYHKDLGGRSLSDAAKDIKQKVYDEYVAEEDEVTEDTNSGPLQRFSIRLISMGEGAQEVAVFPDFAQNDD</sequence>
<evidence type="ECO:0000256" key="2">
    <source>
        <dbReference type="ARBA" id="ARBA00022840"/>
    </source>
</evidence>
<dbReference type="AlphaFoldDB" id="A0A6A5YIA1"/>
<protein>
    <submittedName>
        <fullName evidence="4">P-loop containing nucleoside triphosphate hydrolase protein</fullName>
    </submittedName>
</protein>
<dbReference type="Proteomes" id="UP000799770">
    <property type="component" value="Unassembled WGS sequence"/>
</dbReference>
<dbReference type="GO" id="GO:0016887">
    <property type="term" value="F:ATP hydrolysis activity"/>
    <property type="evidence" value="ECO:0007669"/>
    <property type="project" value="InterPro"/>
</dbReference>
<dbReference type="GO" id="GO:0005524">
    <property type="term" value="F:ATP binding"/>
    <property type="evidence" value="ECO:0007669"/>
    <property type="project" value="UniProtKB-KW"/>
</dbReference>
<gene>
    <name evidence="4" type="ORF">BDV96DRAFT_507517</name>
</gene>
<feature type="domain" description="ATPase AAA-type core" evidence="3">
    <location>
        <begin position="241"/>
        <end position="407"/>
    </location>
</feature>
<dbReference type="InterPro" id="IPR050130">
    <property type="entry name" value="ClpA_ClpB"/>
</dbReference>
<dbReference type="Pfam" id="PF07724">
    <property type="entry name" value="AAA_2"/>
    <property type="match status" value="1"/>
</dbReference>
<keyword evidence="4" id="KW-0378">Hydrolase</keyword>
<dbReference type="PANTHER" id="PTHR11638">
    <property type="entry name" value="ATP-DEPENDENT CLP PROTEASE"/>
    <property type="match status" value="1"/>
</dbReference>
<dbReference type="SUPFAM" id="SSF48403">
    <property type="entry name" value="Ankyrin repeat"/>
    <property type="match status" value="1"/>
</dbReference>
<keyword evidence="5" id="KW-1185">Reference proteome</keyword>
<dbReference type="InterPro" id="IPR003959">
    <property type="entry name" value="ATPase_AAA_core"/>
</dbReference>
<dbReference type="OrthoDB" id="47330at2759"/>
<evidence type="ECO:0000259" key="3">
    <source>
        <dbReference type="Pfam" id="PF07724"/>
    </source>
</evidence>
<evidence type="ECO:0000256" key="1">
    <source>
        <dbReference type="ARBA" id="ARBA00022741"/>
    </source>
</evidence>
<name>A0A6A5YIA1_9PLEO</name>
<keyword evidence="2" id="KW-0067">ATP-binding</keyword>
<dbReference type="Gene3D" id="3.40.50.300">
    <property type="entry name" value="P-loop containing nucleotide triphosphate hydrolases"/>
    <property type="match status" value="1"/>
</dbReference>
<dbReference type="Gene3D" id="1.25.40.20">
    <property type="entry name" value="Ankyrin repeat-containing domain"/>
    <property type="match status" value="1"/>
</dbReference>
<dbReference type="InterPro" id="IPR001270">
    <property type="entry name" value="ClpA/B"/>
</dbReference>
<dbReference type="EMBL" id="ML977360">
    <property type="protein sequence ID" value="KAF2106703.1"/>
    <property type="molecule type" value="Genomic_DNA"/>
</dbReference>
<organism evidence="4 5">
    <name type="scientific">Lophiotrema nucula</name>
    <dbReference type="NCBI Taxonomy" id="690887"/>
    <lineage>
        <taxon>Eukaryota</taxon>
        <taxon>Fungi</taxon>
        <taxon>Dikarya</taxon>
        <taxon>Ascomycota</taxon>
        <taxon>Pezizomycotina</taxon>
        <taxon>Dothideomycetes</taxon>
        <taxon>Pleosporomycetidae</taxon>
        <taxon>Pleosporales</taxon>
        <taxon>Lophiotremataceae</taxon>
        <taxon>Lophiotrema</taxon>
    </lineage>
</organism>
<dbReference type="PRINTS" id="PR00300">
    <property type="entry name" value="CLPPROTEASEA"/>
</dbReference>
<proteinExistence type="predicted"/>
<dbReference type="PANTHER" id="PTHR11638:SF18">
    <property type="entry name" value="HEAT SHOCK PROTEIN 104"/>
    <property type="match status" value="1"/>
</dbReference>
<dbReference type="SUPFAM" id="SSF52540">
    <property type="entry name" value="P-loop containing nucleoside triphosphate hydrolases"/>
    <property type="match status" value="1"/>
</dbReference>
<accession>A0A6A5YIA1</accession>
<dbReference type="GO" id="GO:0005737">
    <property type="term" value="C:cytoplasm"/>
    <property type="evidence" value="ECO:0007669"/>
    <property type="project" value="TreeGrafter"/>
</dbReference>
<keyword evidence="1" id="KW-0547">Nucleotide-binding</keyword>
<evidence type="ECO:0000313" key="4">
    <source>
        <dbReference type="EMBL" id="KAF2106703.1"/>
    </source>
</evidence>